<protein>
    <submittedName>
        <fullName evidence="1">Uncharacterized protein</fullName>
    </submittedName>
</protein>
<reference evidence="1" key="2">
    <citation type="journal article" date="2024" name="Plant">
        <title>Genomic evolution and insights into agronomic trait innovations of Sesamum species.</title>
        <authorList>
            <person name="Miao H."/>
            <person name="Wang L."/>
            <person name="Qu L."/>
            <person name="Liu H."/>
            <person name="Sun Y."/>
            <person name="Le M."/>
            <person name="Wang Q."/>
            <person name="Wei S."/>
            <person name="Zheng Y."/>
            <person name="Lin W."/>
            <person name="Duan Y."/>
            <person name="Cao H."/>
            <person name="Xiong S."/>
            <person name="Wang X."/>
            <person name="Wei L."/>
            <person name="Li C."/>
            <person name="Ma Q."/>
            <person name="Ju M."/>
            <person name="Zhao R."/>
            <person name="Li G."/>
            <person name="Mu C."/>
            <person name="Tian Q."/>
            <person name="Mei H."/>
            <person name="Zhang T."/>
            <person name="Gao T."/>
            <person name="Zhang H."/>
        </authorList>
    </citation>
    <scope>NUCLEOTIDE SEQUENCE</scope>
    <source>
        <strain evidence="1">G01</strain>
    </source>
</reference>
<reference evidence="1" key="1">
    <citation type="submission" date="2020-06" db="EMBL/GenBank/DDBJ databases">
        <authorList>
            <person name="Li T."/>
            <person name="Hu X."/>
            <person name="Zhang T."/>
            <person name="Song X."/>
            <person name="Zhang H."/>
            <person name="Dai N."/>
            <person name="Sheng W."/>
            <person name="Hou X."/>
            <person name="Wei L."/>
        </authorList>
    </citation>
    <scope>NUCLEOTIDE SEQUENCE</scope>
    <source>
        <strain evidence="1">G01</strain>
        <tissue evidence="1">Leaf</tissue>
    </source>
</reference>
<proteinExistence type="predicted"/>
<name>A0AAW2PUG2_9LAMI</name>
<dbReference type="EMBL" id="JACGWK010000004">
    <property type="protein sequence ID" value="KAL0358988.1"/>
    <property type="molecule type" value="Genomic_DNA"/>
</dbReference>
<gene>
    <name evidence="1" type="ORF">Sangu_0748200</name>
</gene>
<organism evidence="1">
    <name type="scientific">Sesamum angustifolium</name>
    <dbReference type="NCBI Taxonomy" id="2727405"/>
    <lineage>
        <taxon>Eukaryota</taxon>
        <taxon>Viridiplantae</taxon>
        <taxon>Streptophyta</taxon>
        <taxon>Embryophyta</taxon>
        <taxon>Tracheophyta</taxon>
        <taxon>Spermatophyta</taxon>
        <taxon>Magnoliopsida</taxon>
        <taxon>eudicotyledons</taxon>
        <taxon>Gunneridae</taxon>
        <taxon>Pentapetalae</taxon>
        <taxon>asterids</taxon>
        <taxon>lamiids</taxon>
        <taxon>Lamiales</taxon>
        <taxon>Pedaliaceae</taxon>
        <taxon>Sesamum</taxon>
    </lineage>
</organism>
<sequence length="60" mass="6659">MLVWAVGVDAAEGRPRCGEKQWNLGGGMLVQKRTDGDICPRAAALFRVRVKYGSIFMKFT</sequence>
<comment type="caution">
    <text evidence="1">The sequence shown here is derived from an EMBL/GenBank/DDBJ whole genome shotgun (WGS) entry which is preliminary data.</text>
</comment>
<dbReference type="AlphaFoldDB" id="A0AAW2PUG2"/>
<accession>A0AAW2PUG2</accession>
<evidence type="ECO:0000313" key="1">
    <source>
        <dbReference type="EMBL" id="KAL0358988.1"/>
    </source>
</evidence>